<evidence type="ECO:0000256" key="1">
    <source>
        <dbReference type="ARBA" id="ARBA00023015"/>
    </source>
</evidence>
<dbReference type="Pfam" id="PF00010">
    <property type="entry name" value="HLH"/>
    <property type="match status" value="1"/>
</dbReference>
<evidence type="ECO:0000313" key="5">
    <source>
        <dbReference type="Proteomes" id="UP000824469"/>
    </source>
</evidence>
<accession>A0AA38CRF5</accession>
<dbReference type="InterPro" id="IPR036638">
    <property type="entry name" value="HLH_DNA-bd_sf"/>
</dbReference>
<feature type="domain" description="BHLH" evidence="3">
    <location>
        <begin position="141"/>
        <end position="191"/>
    </location>
</feature>
<dbReference type="GO" id="GO:0003700">
    <property type="term" value="F:DNA-binding transcription factor activity"/>
    <property type="evidence" value="ECO:0007669"/>
    <property type="project" value="InterPro"/>
</dbReference>
<dbReference type="Gene3D" id="4.10.280.10">
    <property type="entry name" value="Helix-loop-helix DNA-binding domain"/>
    <property type="match status" value="1"/>
</dbReference>
<dbReference type="GO" id="GO:0009960">
    <property type="term" value="P:endosperm development"/>
    <property type="evidence" value="ECO:0007669"/>
    <property type="project" value="InterPro"/>
</dbReference>
<dbReference type="SUPFAM" id="SSF47459">
    <property type="entry name" value="HLH, helix-loop-helix DNA-binding domain"/>
    <property type="match status" value="1"/>
</dbReference>
<evidence type="ECO:0000313" key="4">
    <source>
        <dbReference type="EMBL" id="KAH9302557.1"/>
    </source>
</evidence>
<dbReference type="InterPro" id="IPR044278">
    <property type="entry name" value="BHLH95-like"/>
</dbReference>
<dbReference type="PROSITE" id="PS50888">
    <property type="entry name" value="BHLH"/>
    <property type="match status" value="1"/>
</dbReference>
<protein>
    <recommendedName>
        <fullName evidence="3">BHLH domain-containing protein</fullName>
    </recommendedName>
</protein>
<organism evidence="4 5">
    <name type="scientific">Taxus chinensis</name>
    <name type="common">Chinese yew</name>
    <name type="synonym">Taxus wallichiana var. chinensis</name>
    <dbReference type="NCBI Taxonomy" id="29808"/>
    <lineage>
        <taxon>Eukaryota</taxon>
        <taxon>Viridiplantae</taxon>
        <taxon>Streptophyta</taxon>
        <taxon>Embryophyta</taxon>
        <taxon>Tracheophyta</taxon>
        <taxon>Spermatophyta</taxon>
        <taxon>Pinopsida</taxon>
        <taxon>Pinidae</taxon>
        <taxon>Conifers II</taxon>
        <taxon>Cupressales</taxon>
        <taxon>Taxaceae</taxon>
        <taxon>Taxus</taxon>
    </lineage>
</organism>
<proteinExistence type="predicted"/>
<dbReference type="GO" id="GO:0046983">
    <property type="term" value="F:protein dimerization activity"/>
    <property type="evidence" value="ECO:0007669"/>
    <property type="project" value="InterPro"/>
</dbReference>
<dbReference type="PANTHER" id="PTHR46772:SF3">
    <property type="entry name" value="BHLH DOMAIN-CONTAINING PROTEIN"/>
    <property type="match status" value="1"/>
</dbReference>
<dbReference type="InterPro" id="IPR011598">
    <property type="entry name" value="bHLH_dom"/>
</dbReference>
<dbReference type="AlphaFoldDB" id="A0AA38CRF5"/>
<dbReference type="CDD" id="cd11393">
    <property type="entry name" value="bHLH_AtbHLH_like"/>
    <property type="match status" value="1"/>
</dbReference>
<dbReference type="EMBL" id="JAHRHJ020000009">
    <property type="protein sequence ID" value="KAH9302557.1"/>
    <property type="molecule type" value="Genomic_DNA"/>
</dbReference>
<keyword evidence="1" id="KW-0805">Transcription regulation</keyword>
<name>A0AA38CRF5_TAXCH</name>
<keyword evidence="2" id="KW-0804">Transcription</keyword>
<dbReference type="InterPro" id="IPR045239">
    <property type="entry name" value="bHLH95_bHLH"/>
</dbReference>
<dbReference type="SMART" id="SM00353">
    <property type="entry name" value="HLH"/>
    <property type="match status" value="1"/>
</dbReference>
<evidence type="ECO:0000256" key="2">
    <source>
        <dbReference type="ARBA" id="ARBA00023163"/>
    </source>
</evidence>
<evidence type="ECO:0000259" key="3">
    <source>
        <dbReference type="PROSITE" id="PS50888"/>
    </source>
</evidence>
<feature type="non-terminal residue" evidence="4">
    <location>
        <position position="297"/>
    </location>
</feature>
<reference evidence="4 5" key="1">
    <citation type="journal article" date="2021" name="Nat. Plants">
        <title>The Taxus genome provides insights into paclitaxel biosynthesis.</title>
        <authorList>
            <person name="Xiong X."/>
            <person name="Gou J."/>
            <person name="Liao Q."/>
            <person name="Li Y."/>
            <person name="Zhou Q."/>
            <person name="Bi G."/>
            <person name="Li C."/>
            <person name="Du R."/>
            <person name="Wang X."/>
            <person name="Sun T."/>
            <person name="Guo L."/>
            <person name="Liang H."/>
            <person name="Lu P."/>
            <person name="Wu Y."/>
            <person name="Zhang Z."/>
            <person name="Ro D.K."/>
            <person name="Shang Y."/>
            <person name="Huang S."/>
            <person name="Yan J."/>
        </authorList>
    </citation>
    <scope>NUCLEOTIDE SEQUENCE [LARGE SCALE GENOMIC DNA]</scope>
    <source>
        <strain evidence="4">Ta-2019</strain>
    </source>
</reference>
<keyword evidence="5" id="KW-1185">Reference proteome</keyword>
<sequence length="297" mass="34010">MNHQTPFDHHLSLSLQNLYRVGLGDTSQAQNLRPARSFNNHQESMKFANEIAAAPHPLGDLGAVVHNCNVEGFQNAFLSVDRPALSIPHPPHFQDFYMHGEHKPRVQSLTNGWITNEAKEEERESLKRQRSFTTHLLPCSSFRENHIVSERLRRSEMNELLAQMRSLLPNPTVKSDKASILTETIKYIESLKCILAIHSKKPRTTILPNAIKSKAISKEQKLPFTRCDKSTCTKYCERHDNLNVKYDRRHIFITINSMNKKNLLPSIILAVESHDIQVMDAFVSVTERVTFLCLHAK</sequence>
<dbReference type="Proteomes" id="UP000824469">
    <property type="component" value="Unassembled WGS sequence"/>
</dbReference>
<comment type="caution">
    <text evidence="4">The sequence shown here is derived from an EMBL/GenBank/DDBJ whole genome shotgun (WGS) entry which is preliminary data.</text>
</comment>
<dbReference type="PANTHER" id="PTHR46772">
    <property type="entry name" value="BHLH DOMAIN-CONTAINING PROTEIN"/>
    <property type="match status" value="1"/>
</dbReference>
<gene>
    <name evidence="4" type="ORF">KI387_014140</name>
</gene>